<dbReference type="AlphaFoldDB" id="A0A2M4DM08"/>
<evidence type="ECO:0000313" key="1">
    <source>
        <dbReference type="EMBL" id="MBW78587.1"/>
    </source>
</evidence>
<reference evidence="1" key="1">
    <citation type="submission" date="2018-01" db="EMBL/GenBank/DDBJ databases">
        <title>An insight into the sialome of Amazonian anophelines.</title>
        <authorList>
            <person name="Ribeiro J.M."/>
            <person name="Scarpassa V."/>
            <person name="Calvo E."/>
        </authorList>
    </citation>
    <scope>NUCLEOTIDE SEQUENCE</scope>
</reference>
<proteinExistence type="predicted"/>
<accession>A0A2M4DM08</accession>
<name>A0A2M4DM08_ANODA</name>
<dbReference type="EMBL" id="GGFL01014409">
    <property type="protein sequence ID" value="MBW78587.1"/>
    <property type="molecule type" value="Transcribed_RNA"/>
</dbReference>
<protein>
    <submittedName>
        <fullName evidence="1">Putative secreted protein</fullName>
    </submittedName>
</protein>
<organism evidence="1">
    <name type="scientific">Anopheles darlingi</name>
    <name type="common">Mosquito</name>
    <dbReference type="NCBI Taxonomy" id="43151"/>
    <lineage>
        <taxon>Eukaryota</taxon>
        <taxon>Metazoa</taxon>
        <taxon>Ecdysozoa</taxon>
        <taxon>Arthropoda</taxon>
        <taxon>Hexapoda</taxon>
        <taxon>Insecta</taxon>
        <taxon>Pterygota</taxon>
        <taxon>Neoptera</taxon>
        <taxon>Endopterygota</taxon>
        <taxon>Diptera</taxon>
        <taxon>Nematocera</taxon>
        <taxon>Culicoidea</taxon>
        <taxon>Culicidae</taxon>
        <taxon>Anophelinae</taxon>
        <taxon>Anopheles</taxon>
    </lineage>
</organism>
<sequence>MGGFLTLTPSLATWYKVLLISVISQCSYALTNQNWVVRFTPFKDLQRFVLASITSSINCIVLYVSDFTKVC</sequence>